<dbReference type="GO" id="GO:0009055">
    <property type="term" value="F:electron transfer activity"/>
    <property type="evidence" value="ECO:0007669"/>
    <property type="project" value="InterPro"/>
</dbReference>
<gene>
    <name evidence="7" type="ORF">DU504_16570</name>
</gene>
<keyword evidence="8" id="KW-1185">Reference proteome</keyword>
<dbReference type="Pfam" id="PF00127">
    <property type="entry name" value="Copper-bind"/>
    <property type="match status" value="1"/>
</dbReference>
<dbReference type="PANTHER" id="PTHR36507:SF1">
    <property type="entry name" value="BLL1555 PROTEIN"/>
    <property type="match status" value="1"/>
</dbReference>
<keyword evidence="1" id="KW-0813">Transport</keyword>
<evidence type="ECO:0000259" key="6">
    <source>
        <dbReference type="Pfam" id="PF00127"/>
    </source>
</evidence>
<feature type="compositionally biased region" description="Basic and acidic residues" evidence="5">
    <location>
        <begin position="627"/>
        <end position="637"/>
    </location>
</feature>
<evidence type="ECO:0000256" key="1">
    <source>
        <dbReference type="ARBA" id="ARBA00022448"/>
    </source>
</evidence>
<feature type="region of interest" description="Disordered" evidence="5">
    <location>
        <begin position="27"/>
        <end position="73"/>
    </location>
</feature>
<dbReference type="InterPro" id="IPR000923">
    <property type="entry name" value="BlueCu_1"/>
</dbReference>
<proteinExistence type="predicted"/>
<dbReference type="Gene3D" id="2.60.40.420">
    <property type="entry name" value="Cupredoxins - blue copper proteins"/>
    <property type="match status" value="1"/>
</dbReference>
<dbReference type="InterPro" id="IPR052721">
    <property type="entry name" value="ET_Amicyanin"/>
</dbReference>
<evidence type="ECO:0000256" key="3">
    <source>
        <dbReference type="ARBA" id="ARBA00022982"/>
    </source>
</evidence>
<evidence type="ECO:0000313" key="8">
    <source>
        <dbReference type="Proteomes" id="UP000252189"/>
    </source>
</evidence>
<dbReference type="EMBL" id="QPHM01000003">
    <property type="protein sequence ID" value="RCU44373.1"/>
    <property type="molecule type" value="Genomic_DNA"/>
</dbReference>
<dbReference type="Proteomes" id="UP000252189">
    <property type="component" value="Unassembled WGS sequence"/>
</dbReference>
<sequence>MAIDDIDRRTLLRLGGAAAIGALAGCNSQQGSEATSTATTTPTSTATARATATEAPGTNPPGADQLGGPDDLQSSATVEATMLSSDQGAGQHVNTPAVVWVEQGATVTWNIAEGSHSITAYHPDFDRSLRIPEEATPFDSGILSAEESFEHAFDTPGVYNYFCRPHEGLGMVGLVVVGQPQGGPGTTAVDDIELSAAAQSLTRLLDVAGIVTGEGGGTNAYAWQDATWDSYWYSLYNMSTNIAMSGNGVLFPHNEEQQQAFDQRVPAMLQHADVDKPPIKNPNLNMAAFTTGDPHFTQKPVFDSGDGRPDASTLQWDMSQSSKVVSPSSAAWTHLKGVTWAKNFQKHFETLPPGIAAKFRAQMLTTLAQIGTNATLIAGGPDGNGALTKGDSLELVSEFRPSDGTVVDDTARPNHHSAMLWFLSDLTSLAGNGWFGYVNPEPLVPKGKIQQLTDGMAQTTMNLFDPADVVDMGSTRDLGQMLGAVGWYGTHAGSDDLRAGAASYANDLAAEVDAHLDGNGHVADGAANGAATQGAVGQGLLWASQIDGVDHRDTAETVLGYLLDELWDEDAGTFATDPGASTYRITSRDAGDVTGGLNAADALLDLDVQEVYARYFNGTFNRGRLQRAERPNSRDEGAEFTLPLPPAAGGEYGQAAVYNDAIEYDTGADEWTVVDDTFTTAWALYTSNQDIWIGNWAGDFYQGRGVPGQSDQPPGEA</sequence>
<protein>
    <submittedName>
        <fullName evidence="7">Plasmid stabilization protein</fullName>
    </submittedName>
</protein>
<feature type="domain" description="Blue (type 1) copper" evidence="6">
    <location>
        <begin position="95"/>
        <end position="177"/>
    </location>
</feature>
<dbReference type="AlphaFoldDB" id="A0A368N2T2"/>
<dbReference type="PROSITE" id="PS00196">
    <property type="entry name" value="COPPER_BLUE"/>
    <property type="match status" value="1"/>
</dbReference>
<comment type="caution">
    <text evidence="7">The sequence shown here is derived from an EMBL/GenBank/DDBJ whole genome shotgun (WGS) entry which is preliminary data.</text>
</comment>
<dbReference type="InterPro" id="IPR008972">
    <property type="entry name" value="Cupredoxin"/>
</dbReference>
<keyword evidence="3" id="KW-0249">Electron transport</keyword>
<name>A0A368N2T2_9EURY</name>
<accession>A0A368N2T2</accession>
<dbReference type="PANTHER" id="PTHR36507">
    <property type="entry name" value="BLL1555 PROTEIN"/>
    <property type="match status" value="1"/>
</dbReference>
<dbReference type="OrthoDB" id="186995at2157"/>
<feature type="region of interest" description="Disordered" evidence="5">
    <location>
        <begin position="627"/>
        <end position="647"/>
    </location>
</feature>
<evidence type="ECO:0000256" key="2">
    <source>
        <dbReference type="ARBA" id="ARBA00022723"/>
    </source>
</evidence>
<dbReference type="InterPro" id="IPR006311">
    <property type="entry name" value="TAT_signal"/>
</dbReference>
<feature type="compositionally biased region" description="Low complexity" evidence="5">
    <location>
        <begin position="27"/>
        <end position="57"/>
    </location>
</feature>
<organism evidence="7 8">
    <name type="scientific">Haloplanus salinus</name>
    <dbReference type="NCBI Taxonomy" id="1126245"/>
    <lineage>
        <taxon>Archaea</taxon>
        <taxon>Methanobacteriati</taxon>
        <taxon>Methanobacteriota</taxon>
        <taxon>Stenosarchaea group</taxon>
        <taxon>Halobacteria</taxon>
        <taxon>Halobacteriales</taxon>
        <taxon>Haloferacaceae</taxon>
        <taxon>Haloplanus</taxon>
    </lineage>
</organism>
<reference evidence="7 8" key="1">
    <citation type="submission" date="2018-07" db="EMBL/GenBank/DDBJ databases">
        <title>Genome sequences of Haloplanus salinus JCM 18368T.</title>
        <authorList>
            <person name="Kim Y.B."/>
            <person name="Roh S.W."/>
        </authorList>
    </citation>
    <scope>NUCLEOTIDE SEQUENCE [LARGE SCALE GENOMIC DNA]</scope>
    <source>
        <strain evidence="7 8">JCM 18368</strain>
    </source>
</reference>
<evidence type="ECO:0000256" key="5">
    <source>
        <dbReference type="SAM" id="MobiDB-lite"/>
    </source>
</evidence>
<evidence type="ECO:0000256" key="4">
    <source>
        <dbReference type="ARBA" id="ARBA00023008"/>
    </source>
</evidence>
<dbReference type="GO" id="GO:0005507">
    <property type="term" value="F:copper ion binding"/>
    <property type="evidence" value="ECO:0007669"/>
    <property type="project" value="InterPro"/>
</dbReference>
<keyword evidence="4" id="KW-0186">Copper</keyword>
<evidence type="ECO:0000313" key="7">
    <source>
        <dbReference type="EMBL" id="RCU44373.1"/>
    </source>
</evidence>
<dbReference type="SUPFAM" id="SSF49503">
    <property type="entry name" value="Cupredoxins"/>
    <property type="match status" value="1"/>
</dbReference>
<dbReference type="InterPro" id="IPR028871">
    <property type="entry name" value="BlueCu_1_BS"/>
</dbReference>
<dbReference type="PROSITE" id="PS51318">
    <property type="entry name" value="TAT"/>
    <property type="match status" value="1"/>
</dbReference>
<dbReference type="RefSeq" id="WP_114450545.1">
    <property type="nucleotide sequence ID" value="NZ_QPHM01000003.1"/>
</dbReference>
<keyword evidence="2" id="KW-0479">Metal-binding</keyword>